<keyword evidence="2" id="KW-1185">Reference proteome</keyword>
<proteinExistence type="predicted"/>
<comment type="caution">
    <text evidence="1">The sequence shown here is derived from an EMBL/GenBank/DDBJ whole genome shotgun (WGS) entry which is preliminary data.</text>
</comment>
<dbReference type="AlphaFoldDB" id="A0A4Y2C1G5"/>
<gene>
    <name evidence="1" type="ORF">AVEN_127033_1</name>
</gene>
<sequence length="110" mass="12265">MNIYLQILKVNHLMPIAAAQYKGPPPDAHPTGTVTVMVAGTGAWGGVLPSIRQPAFLTHLRFPFKYDAPKHRWWPTFSLSTHTSVSILPVSFTSRRLASIVIVQKFEIEI</sequence>
<dbReference type="EMBL" id="BGPR01000134">
    <property type="protein sequence ID" value="GBL97939.1"/>
    <property type="molecule type" value="Genomic_DNA"/>
</dbReference>
<evidence type="ECO:0000313" key="2">
    <source>
        <dbReference type="Proteomes" id="UP000499080"/>
    </source>
</evidence>
<protein>
    <submittedName>
        <fullName evidence="1">Uncharacterized protein</fullName>
    </submittedName>
</protein>
<reference evidence="1 2" key="1">
    <citation type="journal article" date="2019" name="Sci. Rep.">
        <title>Orb-weaving spider Araneus ventricosus genome elucidates the spidroin gene catalogue.</title>
        <authorList>
            <person name="Kono N."/>
            <person name="Nakamura H."/>
            <person name="Ohtoshi R."/>
            <person name="Moran D.A.P."/>
            <person name="Shinohara A."/>
            <person name="Yoshida Y."/>
            <person name="Fujiwara M."/>
            <person name="Mori M."/>
            <person name="Tomita M."/>
            <person name="Arakawa K."/>
        </authorList>
    </citation>
    <scope>NUCLEOTIDE SEQUENCE [LARGE SCALE GENOMIC DNA]</scope>
</reference>
<organism evidence="1 2">
    <name type="scientific">Araneus ventricosus</name>
    <name type="common">Orbweaver spider</name>
    <name type="synonym">Epeira ventricosa</name>
    <dbReference type="NCBI Taxonomy" id="182803"/>
    <lineage>
        <taxon>Eukaryota</taxon>
        <taxon>Metazoa</taxon>
        <taxon>Ecdysozoa</taxon>
        <taxon>Arthropoda</taxon>
        <taxon>Chelicerata</taxon>
        <taxon>Arachnida</taxon>
        <taxon>Araneae</taxon>
        <taxon>Araneomorphae</taxon>
        <taxon>Entelegynae</taxon>
        <taxon>Araneoidea</taxon>
        <taxon>Araneidae</taxon>
        <taxon>Araneus</taxon>
    </lineage>
</organism>
<accession>A0A4Y2C1G5</accession>
<evidence type="ECO:0000313" key="1">
    <source>
        <dbReference type="EMBL" id="GBL97939.1"/>
    </source>
</evidence>
<dbReference type="Proteomes" id="UP000499080">
    <property type="component" value="Unassembled WGS sequence"/>
</dbReference>
<name>A0A4Y2C1G5_ARAVE</name>